<keyword evidence="2 6" id="KW-0238">DNA-binding</keyword>
<dbReference type="AlphaFoldDB" id="A0AAX1TRR0"/>
<dbReference type="Pfam" id="PF02080">
    <property type="entry name" value="TrkA_C"/>
    <property type="match status" value="1"/>
</dbReference>
<dbReference type="KEGG" id="ful:C4N20_16280"/>
<evidence type="ECO:0000313" key="6">
    <source>
        <dbReference type="EMBL" id="SQJ04080.1"/>
    </source>
</evidence>
<dbReference type="PANTHER" id="PTHR30445:SF8">
    <property type="entry name" value="K(+)_H(+) ANTIPORTER SUBUNIT KHTT"/>
    <property type="match status" value="1"/>
</dbReference>
<dbReference type="GO" id="GO:0003700">
    <property type="term" value="F:DNA-binding transcription factor activity"/>
    <property type="evidence" value="ECO:0007669"/>
    <property type="project" value="InterPro"/>
</dbReference>
<dbReference type="GO" id="GO:0003677">
    <property type="term" value="F:DNA binding"/>
    <property type="evidence" value="ECO:0007669"/>
    <property type="project" value="UniProtKB-KW"/>
</dbReference>
<feature type="domain" description="RCK C-terminal" evidence="5">
    <location>
        <begin position="123"/>
        <end position="208"/>
    </location>
</feature>
<feature type="domain" description="HTH gntR-type" evidence="4">
    <location>
        <begin position="9"/>
        <end position="77"/>
    </location>
</feature>
<dbReference type="Gene3D" id="3.30.70.1450">
    <property type="entry name" value="Regulator of K+ conductance, C-terminal domain"/>
    <property type="match status" value="1"/>
</dbReference>
<keyword evidence="3" id="KW-0804">Transcription</keyword>
<protein>
    <submittedName>
        <fullName evidence="6">DNA-binding transcriptional repressor ExuR</fullName>
    </submittedName>
</protein>
<dbReference type="InterPro" id="IPR050144">
    <property type="entry name" value="AAE_transporter"/>
</dbReference>
<evidence type="ECO:0000256" key="2">
    <source>
        <dbReference type="ARBA" id="ARBA00023125"/>
    </source>
</evidence>
<dbReference type="InterPro" id="IPR036390">
    <property type="entry name" value="WH_DNA-bd_sf"/>
</dbReference>
<dbReference type="InterPro" id="IPR036721">
    <property type="entry name" value="RCK_C_sf"/>
</dbReference>
<dbReference type="SUPFAM" id="SSF116726">
    <property type="entry name" value="TrkA C-terminal domain-like"/>
    <property type="match status" value="1"/>
</dbReference>
<sequence length="212" mass="24161">MKNEIIDEVPVYQKIAIDIAKKIINGKYSLGEKLSGRSTLASEYRVSPETIRKSVYILKEFDILNISKGSGIEIRSIENAIRYMEQYGESQTIDSIKKDIHDWVKRQKKENEKLLNSITKLLEITDKFEAVNPFTPLAIRITPSMNFIGKTSAEVMFWNHTGATIFAIKHGDKTILSPGPQTVFQEGDILYFIGDEQSYDRVKNFFTSAIQS</sequence>
<dbReference type="InterPro" id="IPR036388">
    <property type="entry name" value="WH-like_DNA-bd_sf"/>
</dbReference>
<name>A0AAX1TRR0_9FUSO</name>
<dbReference type="PANTHER" id="PTHR30445">
    <property type="entry name" value="K(+)_H(+) ANTIPORTER SUBUNIT KHTT"/>
    <property type="match status" value="1"/>
</dbReference>
<gene>
    <name evidence="6" type="ORF">NCTC12112_01849</name>
</gene>
<dbReference type="SMART" id="SM00345">
    <property type="entry name" value="HTH_GNTR"/>
    <property type="match status" value="1"/>
</dbReference>
<dbReference type="Proteomes" id="UP000249008">
    <property type="component" value="Chromosome 1"/>
</dbReference>
<dbReference type="EMBL" id="LS483487">
    <property type="protein sequence ID" value="SQJ04080.1"/>
    <property type="molecule type" value="Genomic_DNA"/>
</dbReference>
<dbReference type="InterPro" id="IPR006037">
    <property type="entry name" value="RCK_C"/>
</dbReference>
<dbReference type="InterPro" id="IPR000524">
    <property type="entry name" value="Tscrpt_reg_HTH_GntR"/>
</dbReference>
<dbReference type="PROSITE" id="PS50949">
    <property type="entry name" value="HTH_GNTR"/>
    <property type="match status" value="1"/>
</dbReference>
<dbReference type="Gene3D" id="1.10.10.10">
    <property type="entry name" value="Winged helix-like DNA-binding domain superfamily/Winged helix DNA-binding domain"/>
    <property type="match status" value="1"/>
</dbReference>
<reference evidence="6 7" key="1">
    <citation type="submission" date="2018-06" db="EMBL/GenBank/DDBJ databases">
        <authorList>
            <consortium name="Pathogen Informatics"/>
            <person name="Doyle S."/>
        </authorList>
    </citation>
    <scope>NUCLEOTIDE SEQUENCE [LARGE SCALE GENOMIC DNA]</scope>
    <source>
        <strain evidence="6 7">NCTC12112</strain>
    </source>
</reference>
<dbReference type="RefSeq" id="WP_005980276.1">
    <property type="nucleotide sequence ID" value="NZ_BAABXY010000001.1"/>
</dbReference>
<evidence type="ECO:0000313" key="7">
    <source>
        <dbReference type="Proteomes" id="UP000249008"/>
    </source>
</evidence>
<evidence type="ECO:0000256" key="1">
    <source>
        <dbReference type="ARBA" id="ARBA00023015"/>
    </source>
</evidence>
<evidence type="ECO:0000259" key="5">
    <source>
        <dbReference type="PROSITE" id="PS51202"/>
    </source>
</evidence>
<dbReference type="GO" id="GO:0008324">
    <property type="term" value="F:monoatomic cation transmembrane transporter activity"/>
    <property type="evidence" value="ECO:0007669"/>
    <property type="project" value="InterPro"/>
</dbReference>
<dbReference type="SUPFAM" id="SSF46785">
    <property type="entry name" value="Winged helix' DNA-binding domain"/>
    <property type="match status" value="1"/>
</dbReference>
<proteinExistence type="predicted"/>
<dbReference type="GO" id="GO:0006813">
    <property type="term" value="P:potassium ion transport"/>
    <property type="evidence" value="ECO:0007669"/>
    <property type="project" value="InterPro"/>
</dbReference>
<keyword evidence="1" id="KW-0805">Transcription regulation</keyword>
<evidence type="ECO:0000256" key="3">
    <source>
        <dbReference type="ARBA" id="ARBA00023163"/>
    </source>
</evidence>
<evidence type="ECO:0000259" key="4">
    <source>
        <dbReference type="PROSITE" id="PS50949"/>
    </source>
</evidence>
<organism evidence="6 7">
    <name type="scientific">Fusobacterium ulcerans</name>
    <dbReference type="NCBI Taxonomy" id="861"/>
    <lineage>
        <taxon>Bacteria</taxon>
        <taxon>Fusobacteriati</taxon>
        <taxon>Fusobacteriota</taxon>
        <taxon>Fusobacteriia</taxon>
        <taxon>Fusobacteriales</taxon>
        <taxon>Fusobacteriaceae</taxon>
        <taxon>Fusobacterium</taxon>
    </lineage>
</organism>
<dbReference type="PROSITE" id="PS51202">
    <property type="entry name" value="RCK_C"/>
    <property type="match status" value="1"/>
</dbReference>
<dbReference type="Pfam" id="PF00392">
    <property type="entry name" value="GntR"/>
    <property type="match status" value="1"/>
</dbReference>
<accession>A0AAX1TRR0</accession>
<dbReference type="GeneID" id="78456387"/>